<dbReference type="OrthoDB" id="101882at2157"/>
<dbReference type="Proteomes" id="UP000306007">
    <property type="component" value="Chromosome"/>
</dbReference>
<name>A0A4Y5SJL6_9EURY</name>
<protein>
    <submittedName>
        <fullName evidence="1">Uncharacterized protein</fullName>
    </submittedName>
</protein>
<dbReference type="EMBL" id="CP040846">
    <property type="protein sequence ID" value="QDA31078.1"/>
    <property type="molecule type" value="Genomic_DNA"/>
</dbReference>
<gene>
    <name evidence="1" type="ORF">FH039_04915</name>
</gene>
<organism evidence="1 2">
    <name type="scientific">Thermococcus indicus</name>
    <dbReference type="NCBI Taxonomy" id="2586643"/>
    <lineage>
        <taxon>Archaea</taxon>
        <taxon>Methanobacteriati</taxon>
        <taxon>Methanobacteriota</taxon>
        <taxon>Thermococci</taxon>
        <taxon>Thermococcales</taxon>
        <taxon>Thermococcaceae</taxon>
        <taxon>Thermococcus</taxon>
    </lineage>
</organism>
<dbReference type="RefSeq" id="WP_139680429.1">
    <property type="nucleotide sequence ID" value="NZ_CP040846.1"/>
</dbReference>
<dbReference type="KEGG" id="tic:FH039_04915"/>
<proteinExistence type="predicted"/>
<dbReference type="GeneID" id="40474501"/>
<keyword evidence="2" id="KW-1185">Reference proteome</keyword>
<evidence type="ECO:0000313" key="2">
    <source>
        <dbReference type="Proteomes" id="UP000306007"/>
    </source>
</evidence>
<sequence length="385" mass="41754">MSGAELEQVGFECVTLMWTATAGNHDWRVEVWEDGKLEDSRSGKIRVEKSSSSTCLSGVPLEGHLEVYPEWVEAGDSVSVHITVTNLDPNCAHGPFNIELVDDSGAKWWPKKDTEYGCSGCGYVIQDGALKIYAGKTMSDWTDFSNIGQDTTLYLKVGGKTLASAKINVKQDRPVKANMECKPAVVPLDGSTTCTVHFELRSAETITLNLEEVDFGGKKVWPNGPSSVTVNKQTVTLTPTNMQEDLTVTINIDDELADYYFKKSPWLSTGSYKDRLVGYSYLIRAVFNGNVVVSDIIEITGNPQSVGENAETAVKAAGIANSVLQKVAEHTGQLETVAGGPLGKVVAKVTPVLDFISWSLTARDVINWLRAPTPSDEDNNNVIAG</sequence>
<accession>A0A4Y5SJL6</accession>
<reference evidence="1 2" key="1">
    <citation type="submission" date="2019-06" db="EMBL/GenBank/DDBJ databases">
        <title>Thermococcus indicus sp. nov., a Fe(III)-reducing hyperthermophilic archaeon isolated from the Onnuri vent field of the Central Indian Ocean ridge.</title>
        <authorList>
            <person name="Lim J.K."/>
            <person name="Kim Y.J."/>
            <person name="Kwon K.K."/>
        </authorList>
    </citation>
    <scope>NUCLEOTIDE SEQUENCE [LARGE SCALE GENOMIC DNA]</scope>
    <source>
        <strain evidence="1 2">IOH1</strain>
    </source>
</reference>
<evidence type="ECO:0000313" key="1">
    <source>
        <dbReference type="EMBL" id="QDA31078.1"/>
    </source>
</evidence>
<dbReference type="AlphaFoldDB" id="A0A4Y5SJL6"/>